<evidence type="ECO:0000313" key="2">
    <source>
        <dbReference type="EMBL" id="RXV68548.1"/>
    </source>
</evidence>
<dbReference type="GO" id="GO:0016878">
    <property type="term" value="F:acid-thiol ligase activity"/>
    <property type="evidence" value="ECO:0007669"/>
    <property type="project" value="UniProtKB-ARBA"/>
</dbReference>
<dbReference type="InterPro" id="IPR050237">
    <property type="entry name" value="ATP-dep_AMP-bd_enzyme"/>
</dbReference>
<reference evidence="2 3" key="1">
    <citation type="submission" date="2018-08" db="EMBL/GenBank/DDBJ databases">
        <title>Mountain-cultivated ginseng endophyte, Burkholderia stabilis and its activity against ginseng root rot disease.</title>
        <authorList>
            <person name="Tapan Kumar M."/>
            <person name="Bae H."/>
            <person name="Shanmugam G."/>
            <person name="Jeon J."/>
        </authorList>
    </citation>
    <scope>NUCLEOTIDE SEQUENCE [LARGE SCALE GENOMIC DNA]</scope>
    <source>
        <strain evidence="2 3">EB159</strain>
    </source>
</reference>
<dbReference type="Gene3D" id="1.20.910.10">
    <property type="entry name" value="Heme oxygenase-like"/>
    <property type="match status" value="1"/>
</dbReference>
<feature type="domain" description="AMP-dependent synthetase/ligase" evidence="1">
    <location>
        <begin position="321"/>
        <end position="657"/>
    </location>
</feature>
<protein>
    <recommendedName>
        <fullName evidence="1">AMP-dependent synthetase/ligase domain-containing protein</fullName>
    </recommendedName>
</protein>
<gene>
    <name evidence="2" type="ORF">D1006_25685</name>
</gene>
<dbReference type="PROSITE" id="PS00455">
    <property type="entry name" value="AMP_BINDING"/>
    <property type="match status" value="1"/>
</dbReference>
<dbReference type="SMART" id="SM01236">
    <property type="entry name" value="Haem_oxygenase_2"/>
    <property type="match status" value="1"/>
</dbReference>
<dbReference type="Gene3D" id="3.40.50.12780">
    <property type="entry name" value="N-terminal domain of ligase-like"/>
    <property type="match status" value="1"/>
</dbReference>
<dbReference type="Pfam" id="PF14518">
    <property type="entry name" value="Haem_oxygenas_2"/>
    <property type="match status" value="1"/>
</dbReference>
<dbReference type="Gene3D" id="3.30.300.30">
    <property type="match status" value="1"/>
</dbReference>
<dbReference type="InterPro" id="IPR045851">
    <property type="entry name" value="AMP-bd_C_sf"/>
</dbReference>
<dbReference type="PANTHER" id="PTHR43767:SF1">
    <property type="entry name" value="NONRIBOSOMAL PEPTIDE SYNTHASE PES1 (EUROFUNG)-RELATED"/>
    <property type="match status" value="1"/>
</dbReference>
<dbReference type="SUPFAM" id="SSF48613">
    <property type="entry name" value="Heme oxygenase-like"/>
    <property type="match status" value="1"/>
</dbReference>
<dbReference type="InterPro" id="IPR000873">
    <property type="entry name" value="AMP-dep_synth/lig_dom"/>
</dbReference>
<name>A0A4Q2AGG1_9BURK</name>
<dbReference type="CDD" id="cd04433">
    <property type="entry name" value="AFD_class_I"/>
    <property type="match status" value="1"/>
</dbReference>
<evidence type="ECO:0000259" key="1">
    <source>
        <dbReference type="Pfam" id="PF00501"/>
    </source>
</evidence>
<organism evidence="2 3">
    <name type="scientific">Burkholderia stabilis</name>
    <dbReference type="NCBI Taxonomy" id="95485"/>
    <lineage>
        <taxon>Bacteria</taxon>
        <taxon>Pseudomonadati</taxon>
        <taxon>Pseudomonadota</taxon>
        <taxon>Betaproteobacteria</taxon>
        <taxon>Burkholderiales</taxon>
        <taxon>Burkholderiaceae</taxon>
        <taxon>Burkholderia</taxon>
        <taxon>Burkholderia cepacia complex</taxon>
    </lineage>
</organism>
<dbReference type="AlphaFoldDB" id="A0A4Q2AGG1"/>
<dbReference type="SUPFAM" id="SSF56801">
    <property type="entry name" value="Acetyl-CoA synthetase-like"/>
    <property type="match status" value="1"/>
</dbReference>
<dbReference type="PANTHER" id="PTHR43767">
    <property type="entry name" value="LONG-CHAIN-FATTY-ACID--COA LIGASE"/>
    <property type="match status" value="1"/>
</dbReference>
<dbReference type="InterPro" id="IPR016084">
    <property type="entry name" value="Haem_Oase-like_multi-hlx"/>
</dbReference>
<dbReference type="InterPro" id="IPR042099">
    <property type="entry name" value="ANL_N_sf"/>
</dbReference>
<accession>A0A4Q2AGG1</accession>
<dbReference type="Proteomes" id="UP000289650">
    <property type="component" value="Unassembled WGS sequence"/>
</dbReference>
<sequence>MSCDSVRRAIGARPWRTNPMNAMNDRPAAGQVMTDPMQLSQLWADMFPEGLLEELGANPFLAACRDGTVSDAQLRGFLIQHQYYSQYFTRYLCSLMGGLTELNEFKALSHNLAEELLGDGTDQVSHAELYLQSMDAMSAAPRSLPMLSSTRALIDVMFLYCRGADPLDGLAALCLGAEAIVPIVYGPILDALRHRDAPLQATRFFQIHVEEDEQHAIVMREIIDRMLAEKPYRRARVIAVGEEMVRRRMAMLTELLSYPGEDVPDTDARLPEPELAMLRADASLGSGNFVDLCLALNPAKEVEFLQLDKPVNYGDGVPVRAFSLATLQQYRAALADWYLGQDVGRGDVVAVCVEDGIAPFLHYLALTSLGAAIALINPAMPAEVGAAYMSENGFDTLVADTHTQATSAFVQHWRASNAGRLVDASRAALRRDAQLPAWWPVAPEDSTLVMLSHTSGTTGIPKAVRFEHRQFFMGKRARIGRFAEGPDERLLTALPQSHSAAISHLETAVLHGIPTYVMGTQEGDAVRAAIRAFRPTTVVAFPKTYMQLVEGGVGAREFDSVRRWFSMGDAAHQSHTRRLLVGAPESRFIDAFGSSELGMALFRCESTAAALAPQRAIGRPVDIAVAKILDPVTGREVAPGQRGLLAVRAPTITSGYWQQPERTAGAWQGGYFLTGDVAYCEDGIFYQIDREVDVVETAAGRLYTLQLEEVAQQVDGVCDVAVVGVGGGTADDPALLALVLPDRHAGDPASVADGVLEALLAECGAVLPERGVAVAIVRSLAFLPVGATGKVLKRLLRDSAGSLLRDAFDGAAGTRDVLYVARGSAARV</sequence>
<comment type="caution">
    <text evidence="2">The sequence shown here is derived from an EMBL/GenBank/DDBJ whole genome shotgun (WGS) entry which is preliminary data.</text>
</comment>
<dbReference type="Pfam" id="PF00501">
    <property type="entry name" value="AMP-binding"/>
    <property type="match status" value="1"/>
</dbReference>
<dbReference type="InterPro" id="IPR020845">
    <property type="entry name" value="AMP-binding_CS"/>
</dbReference>
<proteinExistence type="predicted"/>
<dbReference type="OrthoDB" id="9803968at2"/>
<dbReference type="EMBL" id="QWEX01000002">
    <property type="protein sequence ID" value="RXV68548.1"/>
    <property type="molecule type" value="Genomic_DNA"/>
</dbReference>
<evidence type="ECO:0000313" key="3">
    <source>
        <dbReference type="Proteomes" id="UP000289650"/>
    </source>
</evidence>